<evidence type="ECO:0000256" key="3">
    <source>
        <dbReference type="RuleBase" id="RU003694"/>
    </source>
</evidence>
<dbReference type="SUPFAM" id="SSF53901">
    <property type="entry name" value="Thiolase-like"/>
    <property type="match status" value="2"/>
</dbReference>
<evidence type="ECO:0000313" key="5">
    <source>
        <dbReference type="EMBL" id="MBB6335350.1"/>
    </source>
</evidence>
<keyword evidence="5" id="KW-0012">Acyltransferase</keyword>
<dbReference type="Gene3D" id="3.40.47.10">
    <property type="match status" value="2"/>
</dbReference>
<dbReference type="CDD" id="cd00834">
    <property type="entry name" value="KAS_I_II"/>
    <property type="match status" value="1"/>
</dbReference>
<dbReference type="SMART" id="SM00825">
    <property type="entry name" value="PKS_KS"/>
    <property type="match status" value="1"/>
</dbReference>
<evidence type="ECO:0000256" key="2">
    <source>
        <dbReference type="ARBA" id="ARBA00022679"/>
    </source>
</evidence>
<evidence type="ECO:0000256" key="1">
    <source>
        <dbReference type="ARBA" id="ARBA00008467"/>
    </source>
</evidence>
<dbReference type="GO" id="GO:0005829">
    <property type="term" value="C:cytosol"/>
    <property type="evidence" value="ECO:0007669"/>
    <property type="project" value="TreeGrafter"/>
</dbReference>
<evidence type="ECO:0000313" key="6">
    <source>
        <dbReference type="Proteomes" id="UP000617426"/>
    </source>
</evidence>
<dbReference type="PANTHER" id="PTHR11712">
    <property type="entry name" value="POLYKETIDE SYNTHASE-RELATED"/>
    <property type="match status" value="1"/>
</dbReference>
<dbReference type="InterPro" id="IPR014031">
    <property type="entry name" value="Ketoacyl_synth_C"/>
</dbReference>
<gene>
    <name evidence="5" type="ORF">HD592_001915</name>
</gene>
<dbReference type="PROSITE" id="PS52004">
    <property type="entry name" value="KS3_2"/>
    <property type="match status" value="1"/>
</dbReference>
<dbReference type="InterPro" id="IPR014030">
    <property type="entry name" value="Ketoacyl_synth_N"/>
</dbReference>
<dbReference type="EC" id="2.3.1.179" evidence="5"/>
<accession>A0A923E758</accession>
<dbReference type="Proteomes" id="UP000617426">
    <property type="component" value="Unassembled WGS sequence"/>
</dbReference>
<feature type="domain" description="Ketosynthase family 3 (KS3)" evidence="4">
    <location>
        <begin position="1"/>
        <end position="404"/>
    </location>
</feature>
<protein>
    <submittedName>
        <fullName evidence="5">3-oxoacyl-[acyl-carrier-protein] synthase II</fullName>
        <ecNumber evidence="5">2.3.1.179</ecNumber>
    </submittedName>
</protein>
<dbReference type="GO" id="GO:0006633">
    <property type="term" value="P:fatty acid biosynthetic process"/>
    <property type="evidence" value="ECO:0007669"/>
    <property type="project" value="TreeGrafter"/>
</dbReference>
<dbReference type="PANTHER" id="PTHR11712:SF336">
    <property type="entry name" value="3-OXOACYL-[ACYL-CARRIER-PROTEIN] SYNTHASE, MITOCHONDRIAL"/>
    <property type="match status" value="1"/>
</dbReference>
<dbReference type="EMBL" id="JACHMK010000001">
    <property type="protein sequence ID" value="MBB6335350.1"/>
    <property type="molecule type" value="Genomic_DNA"/>
</dbReference>
<dbReference type="GO" id="GO:0004315">
    <property type="term" value="F:3-oxoacyl-[acyl-carrier-protein] synthase activity"/>
    <property type="evidence" value="ECO:0007669"/>
    <property type="project" value="UniProtKB-EC"/>
</dbReference>
<comment type="caution">
    <text evidence="5">The sequence shown here is derived from an EMBL/GenBank/DDBJ whole genome shotgun (WGS) entry which is preliminary data.</text>
</comment>
<reference evidence="5" key="1">
    <citation type="submission" date="2020-08" db="EMBL/GenBank/DDBJ databases">
        <title>Sequencing the genomes of 1000 actinobacteria strains.</title>
        <authorList>
            <person name="Klenk H.-P."/>
        </authorList>
    </citation>
    <scope>NUCLEOTIDE SEQUENCE</scope>
    <source>
        <strain evidence="5">DSM 10695</strain>
    </source>
</reference>
<dbReference type="FunFam" id="3.40.47.10:FF:000018">
    <property type="entry name" value="3-oxoacyl-[acyl-carrier-protein] synthase 2"/>
    <property type="match status" value="1"/>
</dbReference>
<dbReference type="AlphaFoldDB" id="A0A923E758"/>
<sequence>MRIAMTGYGAVTPLGADVEALWSGLLEGRSGICELDGLGDTWASLPVRVAAPVTTDLEVVLSRVRARQLDRSQQLALAATREAWLDAGLCDIDPERLAVAVGTGVGGVETLLEQDDVLESRGARRVSPRAVPMLMPNGASAQISIEYSAKAGVYTPSSACASGAEAIALGARLIEAGEADAVIAGGVEAAITPLTLAGFAQAQALAKPDGGDVTCLSRPFDANRRGFVLGEGAGIVILESERHAAARGARVHAWLAGWGITADAHHITGTEPSGHGQVRAIRKALTVGDLTVNDIDHVNAHATGTVVGDRAEAQALVEVFGEDINVTAPKGALGHLVGGAGAVEAIITARTIESGIIPATANLQSIDPEIHLDVVTEALRTRVGAAVSNSFGFGGQNVTLAICSA</sequence>
<dbReference type="Pfam" id="PF00109">
    <property type="entry name" value="ketoacyl-synt"/>
    <property type="match status" value="1"/>
</dbReference>
<dbReference type="Pfam" id="PF02801">
    <property type="entry name" value="Ketoacyl-synt_C"/>
    <property type="match status" value="1"/>
</dbReference>
<proteinExistence type="inferred from homology"/>
<comment type="similarity">
    <text evidence="1 3">Belongs to the thiolase-like superfamily. Beta-ketoacyl-ACP synthases family.</text>
</comment>
<name>A0A923E758_9ACTO</name>
<dbReference type="InterPro" id="IPR020841">
    <property type="entry name" value="PKS_Beta-ketoAc_synthase_dom"/>
</dbReference>
<keyword evidence="2 3" id="KW-0808">Transferase</keyword>
<dbReference type="RefSeq" id="WP_197077862.1">
    <property type="nucleotide sequence ID" value="NZ_JACHMK010000001.1"/>
</dbReference>
<dbReference type="InterPro" id="IPR000794">
    <property type="entry name" value="Beta-ketoacyl_synthase"/>
</dbReference>
<dbReference type="NCBIfam" id="NF005589">
    <property type="entry name" value="PRK07314.1"/>
    <property type="match status" value="1"/>
</dbReference>
<dbReference type="InterPro" id="IPR016039">
    <property type="entry name" value="Thiolase-like"/>
</dbReference>
<evidence type="ECO:0000259" key="4">
    <source>
        <dbReference type="PROSITE" id="PS52004"/>
    </source>
</evidence>
<organism evidence="5 6">
    <name type="scientific">Schaalia hyovaginalis</name>
    <dbReference type="NCBI Taxonomy" id="29316"/>
    <lineage>
        <taxon>Bacteria</taxon>
        <taxon>Bacillati</taxon>
        <taxon>Actinomycetota</taxon>
        <taxon>Actinomycetes</taxon>
        <taxon>Actinomycetales</taxon>
        <taxon>Actinomycetaceae</taxon>
        <taxon>Schaalia</taxon>
    </lineage>
</organism>
<keyword evidence="6" id="KW-1185">Reference proteome</keyword>